<dbReference type="Proteomes" id="UP001374535">
    <property type="component" value="Chromosome 6"/>
</dbReference>
<accession>A0AAQ3RY23</accession>
<gene>
    <name evidence="1" type="ORF">V8G54_021882</name>
</gene>
<dbReference type="AlphaFoldDB" id="A0AAQ3RY23"/>
<reference evidence="1 2" key="1">
    <citation type="journal article" date="2023" name="Life. Sci Alliance">
        <title>Evolutionary insights into 3D genome organization and epigenetic landscape of Vigna mungo.</title>
        <authorList>
            <person name="Junaid A."/>
            <person name="Singh B."/>
            <person name="Bhatia S."/>
        </authorList>
    </citation>
    <scope>NUCLEOTIDE SEQUENCE [LARGE SCALE GENOMIC DNA]</scope>
    <source>
        <strain evidence="1">Urdbean</strain>
    </source>
</reference>
<protein>
    <submittedName>
        <fullName evidence="1">Uncharacterized protein</fullName>
    </submittedName>
</protein>
<proteinExistence type="predicted"/>
<dbReference type="EMBL" id="CP144695">
    <property type="protein sequence ID" value="WVZ08536.1"/>
    <property type="molecule type" value="Genomic_DNA"/>
</dbReference>
<sequence>MAEKPLSSGSKGTFRTDKAVNKMQIDVQIVTSYNVNSSKVRRIPATKPKLLPDLRVQQPLYLFHAPTHPSLKASHLFTSISLHVTFLFLHLIKHKARYLGYNIIRVHYPQHLSPLLLQPPTKAPVSDAGATEGDHRHMRWPKKTVSYIIRG</sequence>
<evidence type="ECO:0000313" key="1">
    <source>
        <dbReference type="EMBL" id="WVZ08536.1"/>
    </source>
</evidence>
<evidence type="ECO:0000313" key="2">
    <source>
        <dbReference type="Proteomes" id="UP001374535"/>
    </source>
</evidence>
<keyword evidence="2" id="KW-1185">Reference proteome</keyword>
<organism evidence="1 2">
    <name type="scientific">Vigna mungo</name>
    <name type="common">Black gram</name>
    <name type="synonym">Phaseolus mungo</name>
    <dbReference type="NCBI Taxonomy" id="3915"/>
    <lineage>
        <taxon>Eukaryota</taxon>
        <taxon>Viridiplantae</taxon>
        <taxon>Streptophyta</taxon>
        <taxon>Embryophyta</taxon>
        <taxon>Tracheophyta</taxon>
        <taxon>Spermatophyta</taxon>
        <taxon>Magnoliopsida</taxon>
        <taxon>eudicotyledons</taxon>
        <taxon>Gunneridae</taxon>
        <taxon>Pentapetalae</taxon>
        <taxon>rosids</taxon>
        <taxon>fabids</taxon>
        <taxon>Fabales</taxon>
        <taxon>Fabaceae</taxon>
        <taxon>Papilionoideae</taxon>
        <taxon>50 kb inversion clade</taxon>
        <taxon>NPAAA clade</taxon>
        <taxon>indigoferoid/millettioid clade</taxon>
        <taxon>Phaseoleae</taxon>
        <taxon>Vigna</taxon>
    </lineage>
</organism>
<name>A0AAQ3RY23_VIGMU</name>